<accession>A0A160NU44</accession>
<feature type="region of interest" description="Disordered" evidence="1">
    <location>
        <begin position="1"/>
        <end position="48"/>
    </location>
</feature>
<dbReference type="KEGG" id="slau:SLA_0078"/>
<sequence>MDHAANTCAAHPVPKKQTTVSKKARTDAREGEKFTTAYRRHDRPQLSPAELLALGVANERKHAAKYADDERSREARTAQNRMQELHIDPHVTEATRERLSTLGFRPAVVTGDGTTGWSDAGPYDRNFVSFAVRHVPQALVKQPAPGGRALMTLGTSSPSWPGLAVLERRPDGSVEAELRAVEFGHRAGAGFSRPPPSTVCPPPSSWTWGPAPARPPAHCCPYCTAWCTSTWSTCTSRRWRRPAPRSYRSAEHARSTSSPAPPTSSPPARPAGRPR</sequence>
<keyword evidence="3" id="KW-1185">Reference proteome</keyword>
<feature type="compositionally biased region" description="Basic and acidic residues" evidence="1">
    <location>
        <begin position="24"/>
        <end position="33"/>
    </location>
</feature>
<evidence type="ECO:0000313" key="3">
    <source>
        <dbReference type="Proteomes" id="UP000217676"/>
    </source>
</evidence>
<dbReference type="Proteomes" id="UP000217676">
    <property type="component" value="Chromosome"/>
</dbReference>
<protein>
    <submittedName>
        <fullName evidence="2">O-methyltransferase</fullName>
    </submittedName>
</protein>
<feature type="region of interest" description="Disordered" evidence="1">
    <location>
        <begin position="238"/>
        <end position="275"/>
    </location>
</feature>
<gene>
    <name evidence="2" type="ORF">SLA_0078</name>
</gene>
<organism evidence="2 3">
    <name type="scientific">Streptomyces laurentii</name>
    <dbReference type="NCBI Taxonomy" id="39478"/>
    <lineage>
        <taxon>Bacteria</taxon>
        <taxon>Bacillati</taxon>
        <taxon>Actinomycetota</taxon>
        <taxon>Actinomycetes</taxon>
        <taxon>Kitasatosporales</taxon>
        <taxon>Streptomycetaceae</taxon>
        <taxon>Streptomyces</taxon>
    </lineage>
</organism>
<dbReference type="EMBL" id="AP017424">
    <property type="protein sequence ID" value="BAU81033.1"/>
    <property type="molecule type" value="Genomic_DNA"/>
</dbReference>
<feature type="compositionally biased region" description="Pro residues" evidence="1">
    <location>
        <begin position="259"/>
        <end position="269"/>
    </location>
</feature>
<keyword evidence="2" id="KW-0808">Transferase</keyword>
<dbReference type="Gene3D" id="3.40.50.150">
    <property type="entry name" value="Vaccinia Virus protein VP39"/>
    <property type="match status" value="1"/>
</dbReference>
<keyword evidence="2" id="KW-0489">Methyltransferase</keyword>
<dbReference type="AlphaFoldDB" id="A0A160NU44"/>
<reference evidence="2 3" key="1">
    <citation type="journal article" date="2016" name="Genome Announc.">
        <title>Complete Genome Sequence of Thiostrepton-Producing Streptomyces laurentii ATCC 31255.</title>
        <authorList>
            <person name="Doi K."/>
            <person name="Fujino Y."/>
            <person name="Nagayoshi Y."/>
            <person name="Ohshima T."/>
            <person name="Ogata S."/>
        </authorList>
    </citation>
    <scope>NUCLEOTIDE SEQUENCE [LARGE SCALE GENOMIC DNA]</scope>
    <source>
        <strain evidence="2 3">ATCC 31255</strain>
    </source>
</reference>
<evidence type="ECO:0000256" key="1">
    <source>
        <dbReference type="SAM" id="MobiDB-lite"/>
    </source>
</evidence>
<dbReference type="Pfam" id="PF01135">
    <property type="entry name" value="PCMT"/>
    <property type="match status" value="1"/>
</dbReference>
<evidence type="ECO:0000313" key="2">
    <source>
        <dbReference type="EMBL" id="BAU81033.1"/>
    </source>
</evidence>
<dbReference type="InterPro" id="IPR029063">
    <property type="entry name" value="SAM-dependent_MTases_sf"/>
</dbReference>
<name>A0A160NU44_STRLU</name>
<dbReference type="SUPFAM" id="SSF53335">
    <property type="entry name" value="S-adenosyl-L-methionine-dependent methyltransferases"/>
    <property type="match status" value="1"/>
</dbReference>
<dbReference type="GO" id="GO:0032259">
    <property type="term" value="P:methylation"/>
    <property type="evidence" value="ECO:0007669"/>
    <property type="project" value="UniProtKB-KW"/>
</dbReference>
<dbReference type="GO" id="GO:0008168">
    <property type="term" value="F:methyltransferase activity"/>
    <property type="evidence" value="ECO:0007669"/>
    <property type="project" value="UniProtKB-KW"/>
</dbReference>
<proteinExistence type="predicted"/>